<dbReference type="Pfam" id="PF04777">
    <property type="entry name" value="Evr1_Alr"/>
    <property type="match status" value="1"/>
</dbReference>
<proteinExistence type="predicted"/>
<keyword evidence="3" id="KW-0285">Flavoprotein</keyword>
<name>A0A6C0HJA7_9ZZZZ</name>
<evidence type="ECO:0000259" key="7">
    <source>
        <dbReference type="PROSITE" id="PS51324"/>
    </source>
</evidence>
<dbReference type="InterPro" id="IPR017905">
    <property type="entry name" value="ERV/ALR_sulphydryl_oxidase"/>
</dbReference>
<dbReference type="PROSITE" id="PS51324">
    <property type="entry name" value="ERV_ALR"/>
    <property type="match status" value="1"/>
</dbReference>
<evidence type="ECO:0000256" key="5">
    <source>
        <dbReference type="ARBA" id="ARBA00023002"/>
    </source>
</evidence>
<protein>
    <recommendedName>
        <fullName evidence="2">thiol oxidase</fullName>
        <ecNumber evidence="2">1.8.3.2</ecNumber>
    </recommendedName>
</protein>
<dbReference type="SUPFAM" id="SSF69000">
    <property type="entry name" value="FAD-dependent thiol oxidase"/>
    <property type="match status" value="1"/>
</dbReference>
<evidence type="ECO:0000256" key="1">
    <source>
        <dbReference type="ARBA" id="ARBA00001974"/>
    </source>
</evidence>
<comment type="cofactor">
    <cofactor evidence="1">
        <name>FAD</name>
        <dbReference type="ChEBI" id="CHEBI:57692"/>
    </cofactor>
</comment>
<reference evidence="8" key="1">
    <citation type="journal article" date="2020" name="Nature">
        <title>Giant virus diversity and host interactions through global metagenomics.</title>
        <authorList>
            <person name="Schulz F."/>
            <person name="Roux S."/>
            <person name="Paez-Espino D."/>
            <person name="Jungbluth S."/>
            <person name="Walsh D.A."/>
            <person name="Denef V.J."/>
            <person name="McMahon K.D."/>
            <person name="Konstantinidis K.T."/>
            <person name="Eloe-Fadrosh E.A."/>
            <person name="Kyrpides N.C."/>
            <person name="Woyke T."/>
        </authorList>
    </citation>
    <scope>NUCLEOTIDE SEQUENCE</scope>
    <source>
        <strain evidence="8">GVMAG-M-3300023184-121</strain>
    </source>
</reference>
<dbReference type="InterPro" id="IPR036774">
    <property type="entry name" value="ERV/ALR_sulphydryl_oxid_sf"/>
</dbReference>
<dbReference type="AlphaFoldDB" id="A0A6C0HJA7"/>
<evidence type="ECO:0000256" key="4">
    <source>
        <dbReference type="ARBA" id="ARBA00022827"/>
    </source>
</evidence>
<keyword evidence="4" id="KW-0274">FAD</keyword>
<evidence type="ECO:0000256" key="2">
    <source>
        <dbReference type="ARBA" id="ARBA00012512"/>
    </source>
</evidence>
<dbReference type="GO" id="GO:0016972">
    <property type="term" value="F:thiol oxidase activity"/>
    <property type="evidence" value="ECO:0007669"/>
    <property type="project" value="UniProtKB-EC"/>
</dbReference>
<dbReference type="EC" id="1.8.3.2" evidence="2"/>
<keyword evidence="6" id="KW-1015">Disulfide bond</keyword>
<feature type="domain" description="ERV/ALR sulfhydryl oxidase" evidence="7">
    <location>
        <begin position="2"/>
        <end position="106"/>
    </location>
</feature>
<evidence type="ECO:0000256" key="3">
    <source>
        <dbReference type="ARBA" id="ARBA00022630"/>
    </source>
</evidence>
<sequence length="153" mass="17982">MDAPQNSVWGPPLWAILHTAAERFGSIMLRHLPKEEQRIWGGLLMSLRYSLPCPQCKKHYTEYVSKHPIVFQPSAVREWLYHLHSAVNQRLGRDNSLTLEEAQEHYRASIPFTAHASVLQKEMVKAIRLGHCTREDVQRTIRFLEELKRFYNF</sequence>
<organism evidence="8">
    <name type="scientific">viral metagenome</name>
    <dbReference type="NCBI Taxonomy" id="1070528"/>
    <lineage>
        <taxon>unclassified sequences</taxon>
        <taxon>metagenomes</taxon>
        <taxon>organismal metagenomes</taxon>
    </lineage>
</organism>
<dbReference type="EMBL" id="MN739974">
    <property type="protein sequence ID" value="QHT80741.1"/>
    <property type="molecule type" value="Genomic_DNA"/>
</dbReference>
<dbReference type="Gene3D" id="1.20.120.310">
    <property type="entry name" value="ERV/ALR sulfhydryl oxidase domain"/>
    <property type="match status" value="1"/>
</dbReference>
<keyword evidence="5" id="KW-0560">Oxidoreductase</keyword>
<accession>A0A6C0HJA7</accession>
<evidence type="ECO:0000313" key="8">
    <source>
        <dbReference type="EMBL" id="QHT80741.1"/>
    </source>
</evidence>
<evidence type="ECO:0000256" key="6">
    <source>
        <dbReference type="ARBA" id="ARBA00023157"/>
    </source>
</evidence>